<dbReference type="EMBL" id="KZ270004">
    <property type="protein sequence ID" value="OZC08685.1"/>
    <property type="molecule type" value="Genomic_DNA"/>
</dbReference>
<organism evidence="4">
    <name type="scientific">Onchocerca flexuosa</name>
    <dbReference type="NCBI Taxonomy" id="387005"/>
    <lineage>
        <taxon>Eukaryota</taxon>
        <taxon>Metazoa</taxon>
        <taxon>Ecdysozoa</taxon>
        <taxon>Nematoda</taxon>
        <taxon>Chromadorea</taxon>
        <taxon>Rhabditida</taxon>
        <taxon>Spirurina</taxon>
        <taxon>Spiruromorpha</taxon>
        <taxon>Filarioidea</taxon>
        <taxon>Onchocercidae</taxon>
        <taxon>Onchocerca</taxon>
    </lineage>
</organism>
<evidence type="ECO:0000256" key="1">
    <source>
        <dbReference type="SAM" id="MobiDB-lite"/>
    </source>
</evidence>
<keyword evidence="3" id="KW-1185">Reference proteome</keyword>
<evidence type="ECO:0000313" key="2">
    <source>
        <dbReference type="EMBL" id="OZC08685.1"/>
    </source>
</evidence>
<evidence type="ECO:0000313" key="3">
    <source>
        <dbReference type="Proteomes" id="UP000242913"/>
    </source>
</evidence>
<sequence>MKREFPDSGFYTQDPVETVTVLNLAGNAANPVVKPFQEPLFRTDTAKEIREKVSEGDVGDEDSEMRRQK</sequence>
<reference evidence="4" key="2">
    <citation type="submission" date="2016-06" db="UniProtKB">
        <authorList>
            <consortium name="WormBaseParasite"/>
        </authorList>
    </citation>
    <scope>IDENTIFICATION</scope>
</reference>
<dbReference type="AlphaFoldDB" id="A0A183H3L2"/>
<dbReference type="WBParaSite" id="OFLC_0000207101-mRNA-1">
    <property type="protein sequence ID" value="OFLC_0000207101-mRNA-1"/>
    <property type="gene ID" value="OFLC_0000207101"/>
</dbReference>
<accession>A0A183H3L2</accession>
<reference evidence="2 3" key="1">
    <citation type="submission" date="2015-12" db="EMBL/GenBank/DDBJ databases">
        <title>Draft genome of the nematode, Onchocerca flexuosa.</title>
        <authorList>
            <person name="Mitreva M."/>
        </authorList>
    </citation>
    <scope>NUCLEOTIDE SEQUENCE [LARGE SCALE GENOMIC DNA]</scope>
    <source>
        <strain evidence="2">Red Deer</strain>
    </source>
</reference>
<evidence type="ECO:0000313" key="4">
    <source>
        <dbReference type="WBParaSite" id="OFLC_0000207101-mRNA-1"/>
    </source>
</evidence>
<protein>
    <submittedName>
        <fullName evidence="4">DUF4316 domain-containing protein</fullName>
    </submittedName>
</protein>
<name>A0A183H3L2_9BILA</name>
<gene>
    <name evidence="2" type="ORF">X798_04233</name>
</gene>
<proteinExistence type="predicted"/>
<feature type="region of interest" description="Disordered" evidence="1">
    <location>
        <begin position="45"/>
        <end position="69"/>
    </location>
</feature>
<dbReference type="Proteomes" id="UP000242913">
    <property type="component" value="Unassembled WGS sequence"/>
</dbReference>
<feature type="compositionally biased region" description="Basic and acidic residues" evidence="1">
    <location>
        <begin position="45"/>
        <end position="55"/>
    </location>
</feature>